<dbReference type="PROSITE" id="PS50056">
    <property type="entry name" value="TYR_PHOSPHATASE_2"/>
    <property type="match status" value="1"/>
</dbReference>
<dbReference type="PRINTS" id="PR01908">
    <property type="entry name" value="ADSPHPHTASE"/>
</dbReference>
<dbReference type="SMART" id="SM00195">
    <property type="entry name" value="DSPc"/>
    <property type="match status" value="1"/>
</dbReference>
<evidence type="ECO:0000259" key="3">
    <source>
        <dbReference type="PROSITE" id="PS50054"/>
    </source>
</evidence>
<dbReference type="GO" id="GO:0008579">
    <property type="term" value="F:JUN kinase phosphatase activity"/>
    <property type="evidence" value="ECO:0007669"/>
    <property type="project" value="TreeGrafter"/>
</dbReference>
<sequence>MKNNRFHKSLQKTPYEAVFGRKLHSLPSSVSIDDQIEEFVINGFYVEQTENNKEEIPEEIPTCSDSQFEEQEEEINKYCKCNSECKGNRCCCKKEGRVKKEDGGIHQEQLNENGDFEIIFVDDGSDKKEYIPSNKNKKEQHWYGMVIDFKPDLQLACVSENVYLSSQAVAQDLELLLTNKITHIINVATGVQCLFPENIIYLALTALDVPTENLKRHFDKAVKFIYNAVENGGKVLIHCNAGISRSTTIVIAYLMNYKHLTVIKALEHVRSQRPIARPNDGFMCQLKEYESELGLNSVENQ</sequence>
<reference evidence="6" key="1">
    <citation type="submission" date="2022-11" db="UniProtKB">
        <authorList>
            <consortium name="WormBaseParasite"/>
        </authorList>
    </citation>
    <scope>IDENTIFICATION</scope>
</reference>
<dbReference type="WBParaSite" id="scf7180000422205.g8531">
    <property type="protein sequence ID" value="scf7180000422205.g8531"/>
    <property type="gene ID" value="scf7180000422205.g8531"/>
</dbReference>
<dbReference type="PANTHER" id="PTHR46377">
    <property type="entry name" value="DUAL SPECIFICITY PROTEIN PHOSPHATASE 19"/>
    <property type="match status" value="1"/>
</dbReference>
<dbReference type="PANTHER" id="PTHR46377:SF1">
    <property type="entry name" value="DUAL SPECIFICITY PROTEIN PHOSPHATASE 19"/>
    <property type="match status" value="1"/>
</dbReference>
<dbReference type="SUPFAM" id="SSF52799">
    <property type="entry name" value="(Phosphotyrosine protein) phosphatases II"/>
    <property type="match status" value="1"/>
</dbReference>
<accession>A0A915P052</accession>
<dbReference type="PROSITE" id="PS50054">
    <property type="entry name" value="TYR_PHOSPHATASE_DUAL"/>
    <property type="match status" value="1"/>
</dbReference>
<dbReference type="Pfam" id="PF00782">
    <property type="entry name" value="DSPc"/>
    <property type="match status" value="1"/>
</dbReference>
<dbReference type="AlphaFoldDB" id="A0A915P052"/>
<feature type="domain" description="Tyrosine specific protein phosphatases" evidence="4">
    <location>
        <begin position="216"/>
        <end position="274"/>
    </location>
</feature>
<evidence type="ECO:0000256" key="1">
    <source>
        <dbReference type="ARBA" id="ARBA00022801"/>
    </source>
</evidence>
<dbReference type="InterPro" id="IPR000387">
    <property type="entry name" value="Tyr_Pase_dom"/>
</dbReference>
<evidence type="ECO:0000256" key="2">
    <source>
        <dbReference type="ARBA" id="ARBA00022912"/>
    </source>
</evidence>
<protein>
    <submittedName>
        <fullName evidence="6">Dual specificity protein phosphatase</fullName>
    </submittedName>
</protein>
<evidence type="ECO:0000259" key="4">
    <source>
        <dbReference type="PROSITE" id="PS50056"/>
    </source>
</evidence>
<dbReference type="Proteomes" id="UP000887560">
    <property type="component" value="Unplaced"/>
</dbReference>
<feature type="domain" description="Tyrosine-protein phosphatase" evidence="3">
    <location>
        <begin position="154"/>
        <end position="295"/>
    </location>
</feature>
<evidence type="ECO:0000313" key="5">
    <source>
        <dbReference type="Proteomes" id="UP000887560"/>
    </source>
</evidence>
<dbReference type="InterPro" id="IPR020422">
    <property type="entry name" value="TYR_PHOSPHATASE_DUAL_dom"/>
</dbReference>
<keyword evidence="5" id="KW-1185">Reference proteome</keyword>
<dbReference type="InterPro" id="IPR000340">
    <property type="entry name" value="Dual-sp_phosphatase_cat-dom"/>
</dbReference>
<proteinExistence type="predicted"/>
<dbReference type="InterPro" id="IPR029021">
    <property type="entry name" value="Prot-tyrosine_phosphatase-like"/>
</dbReference>
<keyword evidence="2" id="KW-0904">Protein phosphatase</keyword>
<name>A0A915P052_9BILA</name>
<dbReference type="GO" id="GO:0005737">
    <property type="term" value="C:cytoplasm"/>
    <property type="evidence" value="ECO:0007669"/>
    <property type="project" value="TreeGrafter"/>
</dbReference>
<evidence type="ECO:0000313" key="6">
    <source>
        <dbReference type="WBParaSite" id="scf7180000422205.g8531"/>
    </source>
</evidence>
<keyword evidence="1" id="KW-0378">Hydrolase</keyword>
<dbReference type="PROSITE" id="PS00383">
    <property type="entry name" value="TYR_PHOSPHATASE_1"/>
    <property type="match status" value="1"/>
</dbReference>
<dbReference type="Gene3D" id="3.90.190.10">
    <property type="entry name" value="Protein tyrosine phosphatase superfamily"/>
    <property type="match status" value="1"/>
</dbReference>
<dbReference type="CDD" id="cd14498">
    <property type="entry name" value="DSP"/>
    <property type="match status" value="1"/>
</dbReference>
<organism evidence="5 6">
    <name type="scientific">Meloidogyne floridensis</name>
    <dbReference type="NCBI Taxonomy" id="298350"/>
    <lineage>
        <taxon>Eukaryota</taxon>
        <taxon>Metazoa</taxon>
        <taxon>Ecdysozoa</taxon>
        <taxon>Nematoda</taxon>
        <taxon>Chromadorea</taxon>
        <taxon>Rhabditida</taxon>
        <taxon>Tylenchina</taxon>
        <taxon>Tylenchomorpha</taxon>
        <taxon>Tylenchoidea</taxon>
        <taxon>Meloidogynidae</taxon>
        <taxon>Meloidogyninae</taxon>
        <taxon>Meloidogyne</taxon>
    </lineage>
</organism>
<dbReference type="InterPro" id="IPR016130">
    <property type="entry name" value="Tyr_Pase_AS"/>
</dbReference>